<dbReference type="GO" id="GO:0008168">
    <property type="term" value="F:methyltransferase activity"/>
    <property type="evidence" value="ECO:0007669"/>
    <property type="project" value="UniProtKB-KW"/>
</dbReference>
<dbReference type="PANTHER" id="PTHR33990">
    <property type="entry name" value="PROTEIN YJDN-RELATED"/>
    <property type="match status" value="1"/>
</dbReference>
<keyword evidence="2" id="KW-0808">Transferase</keyword>
<dbReference type="Pfam" id="PF06983">
    <property type="entry name" value="3-dmu-9_3-mt"/>
    <property type="match status" value="1"/>
</dbReference>
<reference evidence="2 3" key="2">
    <citation type="submission" date="2015-10" db="EMBL/GenBank/DDBJ databases">
        <title>Draft Genome Sequence of Prosthecomicrobium hirschii ATCC 27832.</title>
        <authorList>
            <person name="Daniel J."/>
            <person name="Givan S.A."/>
            <person name="Brun Y.V."/>
            <person name="Brown P.J."/>
        </authorList>
    </citation>
    <scope>NUCLEOTIDE SEQUENCE [LARGE SCALE GENOMIC DNA]</scope>
    <source>
        <strain evidence="2 3">16</strain>
    </source>
</reference>
<dbReference type="Gene3D" id="3.10.180.10">
    <property type="entry name" value="2,3-Dihydroxybiphenyl 1,2-Dioxygenase, domain 1"/>
    <property type="match status" value="1"/>
</dbReference>
<dbReference type="SUPFAM" id="SSF54593">
    <property type="entry name" value="Glyoxalase/Bleomycin resistance protein/Dihydroxybiphenyl dioxygenase"/>
    <property type="match status" value="1"/>
</dbReference>
<dbReference type="AlphaFoldDB" id="A0A0P6WBG0"/>
<dbReference type="Proteomes" id="UP000048984">
    <property type="component" value="Unassembled WGS sequence"/>
</dbReference>
<dbReference type="EMBL" id="LJYW01000001">
    <property type="protein sequence ID" value="KPL54167.1"/>
    <property type="molecule type" value="Genomic_DNA"/>
</dbReference>
<feature type="domain" description="PhnB-like" evidence="1">
    <location>
        <begin position="3"/>
        <end position="118"/>
    </location>
</feature>
<sequence length="158" mass="17245">MSKITTCLWYERDAETAARLYVSLFADSQIDAIHRNPIDGPSGAAGSVLVVEFTLAGRRHMALNGGMAMPYSNAVSIYVDCADQAEVDRLWDALLADGGRPEQCGWLRDRWDVPWQIIPAALPRLIADPDPARAARAMAAMMEMVKIDIAALERAADG</sequence>
<dbReference type="InterPro" id="IPR028973">
    <property type="entry name" value="PhnB-like"/>
</dbReference>
<dbReference type="STRING" id="665126.ABB55_19730"/>
<evidence type="ECO:0000313" key="3">
    <source>
        <dbReference type="Proteomes" id="UP000048984"/>
    </source>
</evidence>
<accession>A0A0P6WBG0</accession>
<proteinExistence type="predicted"/>
<protein>
    <submittedName>
        <fullName evidence="2">3-demethylubiquinone-9 3-methyltransferase</fullName>
    </submittedName>
</protein>
<dbReference type="InterPro" id="IPR009725">
    <property type="entry name" value="3_dmu_93_MTrfase"/>
</dbReference>
<dbReference type="PANTHER" id="PTHR33990:SF2">
    <property type="entry name" value="PHNB-LIKE DOMAIN-CONTAINING PROTEIN"/>
    <property type="match status" value="1"/>
</dbReference>
<dbReference type="CDD" id="cd06588">
    <property type="entry name" value="PhnB_like"/>
    <property type="match status" value="1"/>
</dbReference>
<dbReference type="GO" id="GO:0032259">
    <property type="term" value="P:methylation"/>
    <property type="evidence" value="ECO:0007669"/>
    <property type="project" value="UniProtKB-KW"/>
</dbReference>
<keyword evidence="3" id="KW-1185">Reference proteome</keyword>
<organism evidence="2 3">
    <name type="scientific">Prosthecodimorpha hirschii</name>
    <dbReference type="NCBI Taxonomy" id="665126"/>
    <lineage>
        <taxon>Bacteria</taxon>
        <taxon>Pseudomonadati</taxon>
        <taxon>Pseudomonadota</taxon>
        <taxon>Alphaproteobacteria</taxon>
        <taxon>Hyphomicrobiales</taxon>
        <taxon>Ancalomicrobiaceae</taxon>
        <taxon>Prosthecodimorpha</taxon>
    </lineage>
</organism>
<comment type="caution">
    <text evidence="2">The sequence shown here is derived from an EMBL/GenBank/DDBJ whole genome shotgun (WGS) entry which is preliminary data.</text>
</comment>
<evidence type="ECO:0000259" key="1">
    <source>
        <dbReference type="Pfam" id="PF06983"/>
    </source>
</evidence>
<gene>
    <name evidence="2" type="ORF">ABB55_19730</name>
</gene>
<dbReference type="PIRSF" id="PIRSF021700">
    <property type="entry name" value="3_dmu_93_MTrfase"/>
    <property type="match status" value="1"/>
</dbReference>
<dbReference type="InterPro" id="IPR029068">
    <property type="entry name" value="Glyas_Bleomycin-R_OHBP_Dase"/>
</dbReference>
<keyword evidence="2" id="KW-0489">Methyltransferase</keyword>
<keyword evidence="2" id="KW-0830">Ubiquinone</keyword>
<name>A0A0P6WBG0_9HYPH</name>
<dbReference type="RefSeq" id="WP_054360335.1">
    <property type="nucleotide sequence ID" value="NZ_LJYW01000001.1"/>
</dbReference>
<reference evidence="2 3" key="1">
    <citation type="submission" date="2015-09" db="EMBL/GenBank/DDBJ databases">
        <authorList>
            <person name="Jackson K.R."/>
            <person name="Lunt B.L."/>
            <person name="Fisher J.N.B."/>
            <person name="Gardner A.V."/>
            <person name="Bailey M.E."/>
            <person name="Deus L.M."/>
            <person name="Earl A.S."/>
            <person name="Gibby P.D."/>
            <person name="Hartmann K.A."/>
            <person name="Liu J.E."/>
            <person name="Manci A.M."/>
            <person name="Nielsen D.A."/>
            <person name="Solomon M.B."/>
            <person name="Breakwell D.P."/>
            <person name="Burnett S.H."/>
            <person name="Grose J.H."/>
        </authorList>
    </citation>
    <scope>NUCLEOTIDE SEQUENCE [LARGE SCALE GENOMIC DNA]</scope>
    <source>
        <strain evidence="2 3">16</strain>
    </source>
</reference>
<evidence type="ECO:0000313" key="2">
    <source>
        <dbReference type="EMBL" id="KPL54167.1"/>
    </source>
</evidence>